<dbReference type="SUPFAM" id="SSF55048">
    <property type="entry name" value="Probable ACP-binding domain of malonyl-CoA ACP transacylase"/>
    <property type="match status" value="1"/>
</dbReference>
<protein>
    <submittedName>
        <fullName evidence="13">Phosphopantetheine attachment site</fullName>
    </submittedName>
</protein>
<feature type="region of interest" description="N-terminal hotdog fold" evidence="8">
    <location>
        <begin position="2254"/>
        <end position="2368"/>
    </location>
</feature>
<feature type="active site" description="Proton acceptor; for dehydratase activity" evidence="8">
    <location>
        <position position="2290"/>
    </location>
</feature>
<evidence type="ECO:0000256" key="4">
    <source>
        <dbReference type="ARBA" id="ARBA00022857"/>
    </source>
</evidence>
<dbReference type="InterPro" id="IPR020807">
    <property type="entry name" value="PKS_DH"/>
</dbReference>
<evidence type="ECO:0000313" key="13">
    <source>
        <dbReference type="EMBL" id="SFK44174.1"/>
    </source>
</evidence>
<dbReference type="GO" id="GO:0006633">
    <property type="term" value="P:fatty acid biosynthetic process"/>
    <property type="evidence" value="ECO:0007669"/>
    <property type="project" value="InterPro"/>
</dbReference>
<dbReference type="Proteomes" id="UP000199473">
    <property type="component" value="Unassembled WGS sequence"/>
</dbReference>
<feature type="region of interest" description="C-terminal hotdog fold" evidence="8">
    <location>
        <begin position="2379"/>
        <end position="2508"/>
    </location>
</feature>
<dbReference type="InterPro" id="IPR042104">
    <property type="entry name" value="PKS_dehydratase_sf"/>
</dbReference>
<dbReference type="SMART" id="SM00826">
    <property type="entry name" value="PKS_DH"/>
    <property type="match status" value="1"/>
</dbReference>
<evidence type="ECO:0000256" key="6">
    <source>
        <dbReference type="ARBA" id="ARBA00023315"/>
    </source>
</evidence>
<reference evidence="13 14" key="1">
    <citation type="submission" date="2016-10" db="EMBL/GenBank/DDBJ databases">
        <authorList>
            <person name="de Groot N.N."/>
        </authorList>
    </citation>
    <scope>NUCLEOTIDE SEQUENCE [LARGE SCALE GENOMIC DNA]</scope>
    <source>
        <strain evidence="13 14">DSM 19981</strain>
    </source>
</reference>
<dbReference type="Pfam" id="PF00550">
    <property type="entry name" value="PP-binding"/>
    <property type="match status" value="3"/>
</dbReference>
<dbReference type="InterPro" id="IPR049900">
    <property type="entry name" value="PKS_mFAS_DH"/>
</dbReference>
<dbReference type="Gene3D" id="3.30.70.3290">
    <property type="match status" value="1"/>
</dbReference>
<feature type="region of interest" description="Disordered" evidence="9">
    <location>
        <begin position="2357"/>
        <end position="2376"/>
    </location>
</feature>
<dbReference type="InterPro" id="IPR020841">
    <property type="entry name" value="PKS_Beta-ketoAc_synthase_dom"/>
</dbReference>
<dbReference type="InterPro" id="IPR020806">
    <property type="entry name" value="PKS_PP-bd"/>
</dbReference>
<dbReference type="Pfam" id="PF08240">
    <property type="entry name" value="ADH_N"/>
    <property type="match status" value="1"/>
</dbReference>
<dbReference type="InterPro" id="IPR018201">
    <property type="entry name" value="Ketoacyl_synth_AS"/>
</dbReference>
<dbReference type="Pfam" id="PF13602">
    <property type="entry name" value="ADH_zinc_N_2"/>
    <property type="match status" value="1"/>
</dbReference>
<dbReference type="Pfam" id="PF00698">
    <property type="entry name" value="Acyl_transf_1"/>
    <property type="match status" value="1"/>
</dbReference>
<dbReference type="PROSITE" id="PS52004">
    <property type="entry name" value="KS3_2"/>
    <property type="match status" value="2"/>
</dbReference>
<keyword evidence="1" id="KW-0596">Phosphopantetheine</keyword>
<evidence type="ECO:0000259" key="12">
    <source>
        <dbReference type="PROSITE" id="PS52019"/>
    </source>
</evidence>
<dbReference type="EMBL" id="FOSQ01000002">
    <property type="protein sequence ID" value="SFK44174.1"/>
    <property type="molecule type" value="Genomic_DNA"/>
</dbReference>
<dbReference type="SMART" id="SM00825">
    <property type="entry name" value="PKS_KS"/>
    <property type="match status" value="2"/>
</dbReference>
<dbReference type="InterPro" id="IPR020843">
    <property type="entry name" value="ER"/>
</dbReference>
<organism evidence="13 14">
    <name type="scientific">Falsiroseomonas stagni DSM 19981</name>
    <dbReference type="NCBI Taxonomy" id="1123062"/>
    <lineage>
        <taxon>Bacteria</taxon>
        <taxon>Pseudomonadati</taxon>
        <taxon>Pseudomonadota</taxon>
        <taxon>Alphaproteobacteria</taxon>
        <taxon>Acetobacterales</taxon>
        <taxon>Roseomonadaceae</taxon>
        <taxon>Falsiroseomonas</taxon>
    </lineage>
</organism>
<dbReference type="PROSITE" id="PS50075">
    <property type="entry name" value="CARRIER"/>
    <property type="match status" value="3"/>
</dbReference>
<dbReference type="GO" id="GO:0016491">
    <property type="term" value="F:oxidoreductase activity"/>
    <property type="evidence" value="ECO:0007669"/>
    <property type="project" value="InterPro"/>
</dbReference>
<dbReference type="InterPro" id="IPR013217">
    <property type="entry name" value="Methyltransf_12"/>
</dbReference>
<keyword evidence="6" id="KW-0012">Acyltransferase</keyword>
<dbReference type="InterPro" id="IPR013968">
    <property type="entry name" value="PKS_KR"/>
</dbReference>
<feature type="domain" description="PKS/mFAS DH" evidence="12">
    <location>
        <begin position="2254"/>
        <end position="2508"/>
    </location>
</feature>
<dbReference type="Gene3D" id="3.40.50.150">
    <property type="entry name" value="Vaccinia Virus protein VP39"/>
    <property type="match status" value="1"/>
</dbReference>
<dbReference type="Gene3D" id="3.40.47.10">
    <property type="match status" value="2"/>
</dbReference>
<evidence type="ECO:0000256" key="3">
    <source>
        <dbReference type="ARBA" id="ARBA00022679"/>
    </source>
</evidence>
<dbReference type="SMART" id="SM01294">
    <property type="entry name" value="PKS_PP_betabranch"/>
    <property type="match status" value="1"/>
</dbReference>
<dbReference type="Pfam" id="PF21089">
    <property type="entry name" value="PKS_DH_N"/>
    <property type="match status" value="1"/>
</dbReference>
<keyword evidence="3" id="KW-0808">Transferase</keyword>
<dbReference type="SUPFAM" id="SSF47336">
    <property type="entry name" value="ACP-like"/>
    <property type="match status" value="3"/>
</dbReference>
<feature type="domain" description="Ketosynthase family 3 (KS3)" evidence="11">
    <location>
        <begin position="1743"/>
        <end position="2147"/>
    </location>
</feature>
<evidence type="ECO:0000259" key="10">
    <source>
        <dbReference type="PROSITE" id="PS50075"/>
    </source>
</evidence>
<dbReference type="PROSITE" id="PS52019">
    <property type="entry name" value="PKS_MFAS_DH"/>
    <property type="match status" value="1"/>
</dbReference>
<dbReference type="SMART" id="SM00823">
    <property type="entry name" value="PKS_PP"/>
    <property type="match status" value="3"/>
</dbReference>
<dbReference type="PROSITE" id="PS00606">
    <property type="entry name" value="KS3_1"/>
    <property type="match status" value="2"/>
</dbReference>
<dbReference type="InterPro" id="IPR050091">
    <property type="entry name" value="PKS_NRPS_Biosynth_Enz"/>
</dbReference>
<dbReference type="InterPro" id="IPR049551">
    <property type="entry name" value="PKS_DH_C"/>
</dbReference>
<dbReference type="STRING" id="1123062.SAMN02745775_102542"/>
<dbReference type="GO" id="GO:0031177">
    <property type="term" value="F:phosphopantetheine binding"/>
    <property type="evidence" value="ECO:0007669"/>
    <property type="project" value="InterPro"/>
</dbReference>
<dbReference type="PANTHER" id="PTHR43775">
    <property type="entry name" value="FATTY ACID SYNTHASE"/>
    <property type="match status" value="1"/>
</dbReference>
<dbReference type="InterPro" id="IPR014030">
    <property type="entry name" value="Ketoacyl_synth_N"/>
</dbReference>
<proteinExistence type="predicted"/>
<dbReference type="Pfam" id="PF00109">
    <property type="entry name" value="ketoacyl-synt"/>
    <property type="match status" value="2"/>
</dbReference>
<evidence type="ECO:0000256" key="1">
    <source>
        <dbReference type="ARBA" id="ARBA00022450"/>
    </source>
</evidence>
<dbReference type="InterPro" id="IPR016039">
    <property type="entry name" value="Thiolase-like"/>
</dbReference>
<evidence type="ECO:0000256" key="5">
    <source>
        <dbReference type="ARBA" id="ARBA00023268"/>
    </source>
</evidence>
<evidence type="ECO:0000256" key="7">
    <source>
        <dbReference type="ARBA" id="ARBA00054155"/>
    </source>
</evidence>
<sequence>MRELAAARLGIAAAAIDPAERLHRYGLTSLLAAGLVADIAAMTGRALPPTLVWDHPTLNRLSDWLAGATEEAGPPAARPLPADDAIAITGLACRLPGADSPAAFWSMLLGGIDAVGEVPADRWDAAGLTDADPDAPGRMRTSRGGFLADVAGFDATFFGLSPREAAQADPQQRLALELAWEALEDAGLRASRLNGSRAGVFLGAMWSDYARLLGDATGIAAHTATGQDTSIISARIAHALGLMGPAITVNTACSSALVAVHQACRSLRAGESTVALAGGVHLVLSPDSSIAMTKFGAMAPDGRCKAFDATADGYVRGEGGALLVLESLSAARAAGRRVFAIIRGGAINNDGPSNGLTAPNPAAQRAMLRDALADAGLPAHDVDYVEAHGTGTALGDPIEANALGAVLGRGRAAGRPLRIGSVKTNIGHLEAAAGAAGLAKLALALRHRHIPRSLHFNQANPAIDMTGIAIQAEATPWPARADGRAIGGVSAFGFGGTNCHLLLEAPPPEAAAAIAPVFVFAGNGAAWPGMAQALMASPAFAESLRASDALLRGLGFPASVIDVLGDARVEEVALGQPAHTAFQLALADLLASRGIRPAAVIGHSLGEVAAACVAGALTREEALRLAMTRSALQAGCAGQGAMAVAAAPAEALRALLPVGVEIAGENGPANTVLSGSPAAIEAAMALLDARGITALPVRVPVAYHSAQMDTLVPRLVASLAGLSPQPGTVPFISTVTGTVVEGTALDAAYWGRNLRQPVLFRQGIAALAAAGHRHFLELGPHPLLALPIRQTVPDATVAAPLRRSAADEAALLSAVGTPRPDAQGRHLLVLSARSAAALEALARRWADHLDSATAPAFPDLCHTALVGRDRFAHRLALHAADATEAARRLRAGQFRHGIVPAGGSRAFDARRGAAESREDFLDRCAIAFVAGAEIEDALLESGTAGRIADAPTYPFEREPHWLPRSGSSLAYAVDWQPLPVPATALPQPVITAPPPDDGLEAEATAFAHKALAATPAIVPAHRDLAARLASWSPMPPLRAQDSPAAALLRRVGAALPDILAGRTGALDALFAGGDMEAAAAVYAAPPFAAAQHAVADAVATHAAGRAVRVLEVGAGTGALTAALLPRLPAGGDVTATDVTPAFLAALRRRFGEGLSTAVFDLDDPKGVEGPFDIIVAANAVHAAARLGPALSALRARLAPGGLLALAELARAPRWVDLVFGVTEGWWRFRGDRLRPDHALLGAEAWQAALAEAGFGPVATVPDGDAHLLVLAQAPRPTARFQVQGDTALADTLGIAHAPDASAILWCPTEAPPARIVEDAQALLARGLPVTLLARPGLPGAAAIGAARAMALDQPGSVAAIIHLDDVTPESLAVLAHSIGTARGDLRARAGRLEAMRLLRAEGSGRAFRPDPDALHVIAGGTGRLGLAVAQELSRQGARHLLLIGRRSPCPARLPPGARHLALDLTAADAVARLTAALDRRPGLVVHAAGIADGPAEAVMAAKVGIAQVLADAIPDPDGMLLFSSAAGIWGVRDRVAYAAANHALDEWAAFARARGLPATSIAFGRFTEKGLLSPTEDAALDAAGMLAMPPADAFAAALEALGAGEALRIVARIDWPRFASTYAARREAGLFEHLLPRSTPPALRPPQRTPPRTRLDRDGLAALVADLLGHPDATRLDPEAGLFAQGLDSLLAVALRRRIEEAAGVPVPAAVLFAQPTIARLADWLAGQARSIPSAPVATMAGGDAIAVIGLAGRFPGSAEDPDTLLSQLLAGQDAVRPLPAGRPGAAHVAGWLDGIDLFDAAFFGIAPRDAAAMDPQQRLLLEAAWRALEAAGIAPDRVAGGRVGVFLGATGSDYATIARRQAEKLDALSLTGQPSNTLAGRIAYQLGLHGPALVVDTACSSSLVALHLAVQSLRRGEAAMALAGGVNLILAPEDSAMLARAGLLSPTGRCATFDAAADGYVRAEGVGIAVLKPLAQAMEDGDRVLAVIRGSAVNHDGRSSSFTAPNGTAQVAVIRAALADAGLDPDAIDYVEAHGTGTALGDPVEMDALAEVFGSRATPLPIGALKASIGHAEAAAGIAGLAKVTAMLGSGTIPPQPHFRQANPHASAMDRLLVPTAARRFAAPRPRAGLSAFGASGTNAHLVLEAPPPPAPPRGEGPPRLLLSAATPEALEALRDQVLTRLRDGMLDFADACHTAWTGRARLRHWLLADSAAALATAPLRQGTPPALALPRGRRVALPATPFTPRRHWLDDAPALPSWVPPPAIRSARSGEAVAAFRLDAAAPWLGDHGVDGAVLAPATAFLAFAFAAGVPALDDVSLLRPLPVPHGGLEAQWVQDRDGGVSLHAELPEGWAMTASARPGTPQGEPPPPPAQPAAWEDGDSIARGLAARGFAFGPLYRRITALRRGANVAEATLAPADALDPMLLDAAIQTLTALLPDDDQPWLPQRIASAWRGVPPDGALVARARLTALEDGAATGDAALLRGDGAVVAMLHGITLRRAAATPGAWQHDVAWRPAAEPPLPLAGLWHAIGAEAAMLGTASVDPVGSAPLPPCDGVIDLRPLAATDPAACIAAIAALVRDAAALSPPPQLIIVSRGAAAAPPVAPGAVPAAAVLGGLLGSIAAEHPALRCRWIDLDPDEPGLPATLAGPPGRFAWRHGSLLTPGITRAAPIPATAERLAPAPDHALAALRRLPVVPRPPGPGEVAIAIDAAGLNFKDTLVALGRAEGDALGLEAVGRVLAVGTGVQGFAAGDPVIAFAPGLLAGEAVVPAHRILARPDWLDPDAAASLPVATLTAWRGLHDLAGVAPGMRVLVHAGAGGVGAAAIAIARQAGARVFATASAGKRHAALAAGAEAVADSRSTDFALAAREWAGAPGFDIVLHALSPAMAAASAALLRPGGVFLEIGSAPAPTAPHPIRHIAYELEAPLAADPGWFADRMGRILALLRDGAIALPRRTVMPMALAEEAFQDLAQGRVIGRIVLRPPQPPRIAGTWLVTGAGTVGTAIADWLAAQGATRIVIASRAAPGTRHEAAAVDVADRAALASLLAALPDLRGIVHAAGVVRDGMIAGLSPADIDATLAAKVEGARHLDALTRRRALDHFILVSSTAASLEAPGQAAYAGANAWLDRLAAARRAAGLPGLSVAFGPWDGGMVAALPRAQRARLEGQGFRAMPPRRAAAAFGQALGSGAVQRIVMDRAVVVAPPEQGDLRAALQAAPADSRATLLQAALSRRILGTLGLPPETPLAADRALRDLGLDSLLSVSLRNEVGAALGLDLPSTLLFDHPTLAALADHLLGALGFHDLDAMDEAELSALLAQELAAPA</sequence>
<dbReference type="InterPro" id="IPR049552">
    <property type="entry name" value="PKS_DH_N"/>
</dbReference>
<dbReference type="InterPro" id="IPR016036">
    <property type="entry name" value="Malonyl_transacylase_ACP-bd"/>
</dbReference>
<dbReference type="SUPFAM" id="SSF51735">
    <property type="entry name" value="NAD(P)-binding Rossmann-fold domains"/>
    <property type="match status" value="4"/>
</dbReference>
<dbReference type="CDD" id="cd05195">
    <property type="entry name" value="enoyl_red"/>
    <property type="match status" value="1"/>
</dbReference>
<accession>A0A1I3ZJF3</accession>
<gene>
    <name evidence="13" type="ORF">SAMN02745775_102542</name>
</gene>
<evidence type="ECO:0000256" key="2">
    <source>
        <dbReference type="ARBA" id="ARBA00022553"/>
    </source>
</evidence>
<dbReference type="InterPro" id="IPR014031">
    <property type="entry name" value="Ketoacyl_synth_C"/>
</dbReference>
<dbReference type="SUPFAM" id="SSF50129">
    <property type="entry name" value="GroES-like"/>
    <property type="match status" value="1"/>
</dbReference>
<dbReference type="SMART" id="SM00827">
    <property type="entry name" value="PKS_AT"/>
    <property type="match status" value="1"/>
</dbReference>
<dbReference type="GO" id="GO:0004312">
    <property type="term" value="F:fatty acid synthase activity"/>
    <property type="evidence" value="ECO:0007669"/>
    <property type="project" value="TreeGrafter"/>
</dbReference>
<feature type="active site" description="Proton donor; for dehydratase activity" evidence="8">
    <location>
        <position position="2428"/>
    </location>
</feature>
<dbReference type="Pfam" id="PF02801">
    <property type="entry name" value="Ketoacyl-synt_C"/>
    <property type="match status" value="2"/>
</dbReference>
<dbReference type="SMART" id="SM00822">
    <property type="entry name" value="PKS_KR"/>
    <property type="match status" value="2"/>
</dbReference>
<dbReference type="InterPro" id="IPR057326">
    <property type="entry name" value="KR_dom"/>
</dbReference>
<dbReference type="Gene3D" id="3.40.50.720">
    <property type="entry name" value="NAD(P)-binding Rossmann-like Domain"/>
    <property type="match status" value="4"/>
</dbReference>
<dbReference type="Gene3D" id="3.90.180.10">
    <property type="entry name" value="Medium-chain alcohol dehydrogenases, catalytic domain"/>
    <property type="match status" value="1"/>
</dbReference>
<dbReference type="SUPFAM" id="SSF53901">
    <property type="entry name" value="Thiolase-like"/>
    <property type="match status" value="2"/>
</dbReference>
<dbReference type="Gene3D" id="1.10.1200.10">
    <property type="entry name" value="ACP-like"/>
    <property type="match status" value="3"/>
</dbReference>
<dbReference type="CDD" id="cd02440">
    <property type="entry name" value="AdoMet_MTases"/>
    <property type="match status" value="1"/>
</dbReference>
<dbReference type="InterPro" id="IPR001227">
    <property type="entry name" value="Ac_transferase_dom_sf"/>
</dbReference>
<keyword evidence="2" id="KW-0597">Phosphoprotein</keyword>
<dbReference type="Gene3D" id="3.10.129.110">
    <property type="entry name" value="Polyketide synthase dehydratase"/>
    <property type="match status" value="1"/>
</dbReference>
<dbReference type="InterPro" id="IPR029063">
    <property type="entry name" value="SAM-dependent_MTases_sf"/>
</dbReference>
<dbReference type="Pfam" id="PF08659">
    <property type="entry name" value="KR"/>
    <property type="match status" value="2"/>
</dbReference>
<dbReference type="Pfam" id="PF08242">
    <property type="entry name" value="Methyltransf_12"/>
    <property type="match status" value="1"/>
</dbReference>
<keyword evidence="4" id="KW-0521">NADP</keyword>
<dbReference type="InterPro" id="IPR011032">
    <property type="entry name" value="GroES-like_sf"/>
</dbReference>
<dbReference type="Pfam" id="PF14765">
    <property type="entry name" value="PS-DH"/>
    <property type="match status" value="1"/>
</dbReference>
<dbReference type="SUPFAM" id="SSF53335">
    <property type="entry name" value="S-adenosyl-L-methionine-dependent methyltransferases"/>
    <property type="match status" value="1"/>
</dbReference>
<dbReference type="SMART" id="SM00829">
    <property type="entry name" value="PKS_ER"/>
    <property type="match status" value="1"/>
</dbReference>
<evidence type="ECO:0000256" key="8">
    <source>
        <dbReference type="PROSITE-ProRule" id="PRU01363"/>
    </source>
</evidence>
<name>A0A1I3ZJF3_9PROT</name>
<dbReference type="InterPro" id="IPR036736">
    <property type="entry name" value="ACP-like_sf"/>
</dbReference>
<dbReference type="PANTHER" id="PTHR43775:SF37">
    <property type="entry name" value="SI:DKEY-61P9.11"/>
    <property type="match status" value="1"/>
</dbReference>
<feature type="domain" description="Ketosynthase family 3 (KS3)" evidence="11">
    <location>
        <begin position="83"/>
        <end position="505"/>
    </location>
</feature>
<dbReference type="FunFam" id="3.40.47.10:FF:000019">
    <property type="entry name" value="Polyketide synthase type I"/>
    <property type="match status" value="1"/>
</dbReference>
<dbReference type="RefSeq" id="WP_175533838.1">
    <property type="nucleotide sequence ID" value="NZ_FOSQ01000002.1"/>
</dbReference>
<dbReference type="InterPro" id="IPR016035">
    <property type="entry name" value="Acyl_Trfase/lysoPLipase"/>
</dbReference>
<comment type="function">
    <text evidence="7">Involved in production of the polyketide antibiotic thailandamide.</text>
</comment>
<keyword evidence="5" id="KW-0511">Multifunctional enzyme</keyword>
<dbReference type="CDD" id="cd00833">
    <property type="entry name" value="PKS"/>
    <property type="match status" value="2"/>
</dbReference>
<dbReference type="SUPFAM" id="SSF52151">
    <property type="entry name" value="FabD/lysophospholipase-like"/>
    <property type="match status" value="1"/>
</dbReference>
<evidence type="ECO:0000313" key="14">
    <source>
        <dbReference type="Proteomes" id="UP000199473"/>
    </source>
</evidence>
<keyword evidence="14" id="KW-1185">Reference proteome</keyword>
<feature type="domain" description="Carrier" evidence="10">
    <location>
        <begin position="1654"/>
        <end position="1729"/>
    </location>
</feature>
<feature type="domain" description="Carrier" evidence="10">
    <location>
        <begin position="3222"/>
        <end position="3300"/>
    </location>
</feature>
<dbReference type="InterPro" id="IPR014043">
    <property type="entry name" value="Acyl_transferase_dom"/>
</dbReference>
<dbReference type="InterPro" id="IPR009081">
    <property type="entry name" value="PP-bd_ACP"/>
</dbReference>
<feature type="domain" description="Carrier" evidence="10">
    <location>
        <begin position="1"/>
        <end position="69"/>
    </location>
</feature>
<dbReference type="InterPro" id="IPR013154">
    <property type="entry name" value="ADH-like_N"/>
</dbReference>
<dbReference type="InterPro" id="IPR036291">
    <property type="entry name" value="NAD(P)-bd_dom_sf"/>
</dbReference>
<dbReference type="Gene3D" id="3.40.366.10">
    <property type="entry name" value="Malonyl-Coenzyme A Acyl Carrier Protein, domain 2"/>
    <property type="match status" value="1"/>
</dbReference>
<dbReference type="Pfam" id="PF22621">
    <property type="entry name" value="CurL-like_PKS_C"/>
    <property type="match status" value="1"/>
</dbReference>
<evidence type="ECO:0000256" key="9">
    <source>
        <dbReference type="SAM" id="MobiDB-lite"/>
    </source>
</evidence>
<evidence type="ECO:0000259" key="11">
    <source>
        <dbReference type="PROSITE" id="PS52004"/>
    </source>
</evidence>
<dbReference type="GO" id="GO:0004315">
    <property type="term" value="F:3-oxoacyl-[acyl-carrier-protein] synthase activity"/>
    <property type="evidence" value="ECO:0007669"/>
    <property type="project" value="InterPro"/>
</dbReference>